<keyword evidence="3" id="KW-1185">Reference proteome</keyword>
<dbReference type="RefSeq" id="WP_083102674.1">
    <property type="nucleotide sequence ID" value="NZ_CP020569.1"/>
</dbReference>
<dbReference type="EMBL" id="CP020569">
    <property type="protein sequence ID" value="ARF53244.1"/>
    <property type="molecule type" value="Genomic_DNA"/>
</dbReference>
<feature type="region of interest" description="Disordered" evidence="1">
    <location>
        <begin position="550"/>
        <end position="574"/>
    </location>
</feature>
<evidence type="ECO:0000256" key="1">
    <source>
        <dbReference type="SAM" id="MobiDB-lite"/>
    </source>
</evidence>
<reference evidence="2 3" key="1">
    <citation type="submission" date="2017-04" db="EMBL/GenBank/DDBJ databases">
        <title>Complete Genome Sequence of Streptomyces gilvosporeus F607, a Capable Producer of Natamycin.</title>
        <authorList>
            <person name="Zong G."/>
            <person name="Zhong C."/>
            <person name="Fu J."/>
            <person name="Qin R."/>
            <person name="Cao G."/>
        </authorList>
    </citation>
    <scope>NUCLEOTIDE SEQUENCE [LARGE SCALE GENOMIC DNA]</scope>
    <source>
        <strain evidence="2 3">F607</strain>
    </source>
</reference>
<organism evidence="2 3">
    <name type="scientific">Streptomyces gilvosporeus</name>
    <dbReference type="NCBI Taxonomy" id="553510"/>
    <lineage>
        <taxon>Bacteria</taxon>
        <taxon>Bacillati</taxon>
        <taxon>Actinomycetota</taxon>
        <taxon>Actinomycetes</taxon>
        <taxon>Kitasatosporales</taxon>
        <taxon>Streptomycetaceae</taxon>
        <taxon>Streptomyces</taxon>
    </lineage>
</organism>
<name>A0A1V0TJZ2_9ACTN</name>
<evidence type="ECO:0000313" key="3">
    <source>
        <dbReference type="Proteomes" id="UP000192726"/>
    </source>
</evidence>
<proteinExistence type="predicted"/>
<dbReference type="STRING" id="553510.B1H19_02860"/>
<dbReference type="OrthoDB" id="4147066at2"/>
<gene>
    <name evidence="2" type="ORF">B1H19_02860</name>
</gene>
<dbReference type="Proteomes" id="UP000192726">
    <property type="component" value="Chromosome"/>
</dbReference>
<dbReference type="AlphaFoldDB" id="A0A1V0TJZ2"/>
<evidence type="ECO:0000313" key="2">
    <source>
        <dbReference type="EMBL" id="ARF53244.1"/>
    </source>
</evidence>
<dbReference type="KEGG" id="sgv:B1H19_02860"/>
<accession>A0A1V0TJZ2</accession>
<protein>
    <submittedName>
        <fullName evidence="2">Uncharacterized protein</fullName>
    </submittedName>
</protein>
<sequence>MNEIIRSGTALLPYAVETFPPELNASTPGKPVTATLKVVVGAGLTRSVRCDRLTVKLRIGEGASAWTGNRTALDSGVVGGESPGQGDGWTKYDGYPEGDWQVFEFEPTTTAVFDGNWRLTLNVFNIEVNSAPGWAEFQVVEKTSTSGATTDKATNAQYQKAPSAFVFHSFHPKDLLVGNGDRATLLWQGTQDAAYTMYWGETHEELKFGPDQPFGEWRSPELHTPTGFMLQARYTEDGKTYERTLTTTVSVIKPDLELRHLTVNGTLTAKGAVTAEGTLTANSTITANGALTVDGDTALNGHVTAVGSGKIVRIRELRGPVKSGGQTADPALLIKSDVTVNSANLLSVRNMIGLGTYPTIDIEGHLKLSSSGRTTTINGPLVAKGNVTLDQKSLHQPPQDNKLTVKSAAAMEGATKFTGPVQGYRTSYSRNWGQNTAPTSSNKYTATAPTDGLLYGQILCYDNTRYNDNIGFKGSLHVTVAGRTYRCDAPILRQSGAGAQHYTLTAPVRQGDSIAVHITNDTTSIYYSKLAIGLVWRPFGQDSPLAGFTRTAEAEPSIVDNEPAPPDSEATATD</sequence>